<evidence type="ECO:0000256" key="7">
    <source>
        <dbReference type="HAMAP-Rule" id="MF_01931"/>
    </source>
</evidence>
<dbReference type="Gene3D" id="3.60.20.10">
    <property type="entry name" value="Glutamine Phosphoribosylpyrophosphate, subunit 1, domain 1"/>
    <property type="match status" value="1"/>
</dbReference>
<feature type="domain" description="Glutamine amidotransferase type-2" evidence="12">
    <location>
        <begin position="8"/>
        <end position="234"/>
    </location>
</feature>
<dbReference type="RefSeq" id="WP_055149016.1">
    <property type="nucleotide sequence ID" value="NZ_CZAW01000001.1"/>
</dbReference>
<organism evidence="13 14">
    <name type="scientific">Blautia wexlerae</name>
    <dbReference type="NCBI Taxonomy" id="418240"/>
    <lineage>
        <taxon>Bacteria</taxon>
        <taxon>Bacillati</taxon>
        <taxon>Bacillota</taxon>
        <taxon>Clostridia</taxon>
        <taxon>Lachnospirales</taxon>
        <taxon>Lachnospiraceae</taxon>
        <taxon>Blautia</taxon>
    </lineage>
</organism>
<dbReference type="InterPro" id="IPR029055">
    <property type="entry name" value="Ntn_hydrolases_N"/>
</dbReference>
<dbReference type="GO" id="GO:0000287">
    <property type="term" value="F:magnesium ion binding"/>
    <property type="evidence" value="ECO:0007669"/>
    <property type="project" value="UniProtKB-UniRule"/>
</dbReference>
<dbReference type="PROSITE" id="PS51278">
    <property type="entry name" value="GATASE_TYPE_2"/>
    <property type="match status" value="1"/>
</dbReference>
<evidence type="ECO:0000256" key="11">
    <source>
        <dbReference type="PIRSR" id="PIRSR000485-3"/>
    </source>
</evidence>
<dbReference type="UniPathway" id="UPA00074">
    <property type="reaction ID" value="UER00124"/>
</dbReference>
<evidence type="ECO:0000256" key="3">
    <source>
        <dbReference type="ARBA" id="ARBA00022676"/>
    </source>
</evidence>
<dbReference type="OrthoDB" id="9801213at2"/>
<dbReference type="NCBIfam" id="TIGR01134">
    <property type="entry name" value="purF"/>
    <property type="match status" value="1"/>
</dbReference>
<reference evidence="13 14" key="1">
    <citation type="submission" date="2015-09" db="EMBL/GenBank/DDBJ databases">
        <authorList>
            <consortium name="Pathogen Informatics"/>
        </authorList>
    </citation>
    <scope>NUCLEOTIDE SEQUENCE [LARGE SCALE GENOMIC DNA]</scope>
    <source>
        <strain evidence="13 14">2789STDY5834911</strain>
    </source>
</reference>
<evidence type="ECO:0000256" key="4">
    <source>
        <dbReference type="ARBA" id="ARBA00022679"/>
    </source>
</evidence>
<dbReference type="Pfam" id="PF00156">
    <property type="entry name" value="Pribosyltran"/>
    <property type="match status" value="1"/>
</dbReference>
<evidence type="ECO:0000313" key="14">
    <source>
        <dbReference type="Proteomes" id="UP000095712"/>
    </source>
</evidence>
<feature type="binding site" evidence="7 11">
    <location>
        <position position="398"/>
    </location>
    <ligand>
        <name>[4Fe-4S] cluster</name>
        <dbReference type="ChEBI" id="CHEBI:49883"/>
    </ligand>
</feature>
<evidence type="ECO:0000313" key="13">
    <source>
        <dbReference type="EMBL" id="CUO97628.1"/>
    </source>
</evidence>
<dbReference type="SUPFAM" id="SSF53271">
    <property type="entry name" value="PRTase-like"/>
    <property type="match status" value="1"/>
</dbReference>
<keyword evidence="7 10" id="KW-0479">Metal-binding</keyword>
<dbReference type="Gene3D" id="3.40.50.2020">
    <property type="match status" value="1"/>
</dbReference>
<proteinExistence type="inferred from homology"/>
<dbReference type="InterPro" id="IPR035584">
    <property type="entry name" value="PurF_N"/>
</dbReference>
<dbReference type="InterPro" id="IPR005854">
    <property type="entry name" value="PurF"/>
</dbReference>
<dbReference type="InterPro" id="IPR017932">
    <property type="entry name" value="GATase_2_dom"/>
</dbReference>
<dbReference type="GO" id="GO:0051539">
    <property type="term" value="F:4 iron, 4 sulfur cluster binding"/>
    <property type="evidence" value="ECO:0007669"/>
    <property type="project" value="UniProtKB-KW"/>
</dbReference>
<feature type="binding site" evidence="7 10">
    <location>
        <position position="361"/>
    </location>
    <ligand>
        <name>Mg(2+)</name>
        <dbReference type="ChEBI" id="CHEBI:18420"/>
    </ligand>
</feature>
<keyword evidence="7 10" id="KW-0460">Magnesium</keyword>
<evidence type="ECO:0000259" key="12">
    <source>
        <dbReference type="PROSITE" id="PS51278"/>
    </source>
</evidence>
<comment type="catalytic activity">
    <reaction evidence="7 8">
        <text>5-phospho-beta-D-ribosylamine + L-glutamate + diphosphate = 5-phospho-alpha-D-ribose 1-diphosphate + L-glutamine + H2O</text>
        <dbReference type="Rhea" id="RHEA:14905"/>
        <dbReference type="ChEBI" id="CHEBI:15377"/>
        <dbReference type="ChEBI" id="CHEBI:29985"/>
        <dbReference type="ChEBI" id="CHEBI:33019"/>
        <dbReference type="ChEBI" id="CHEBI:58017"/>
        <dbReference type="ChEBI" id="CHEBI:58359"/>
        <dbReference type="ChEBI" id="CHEBI:58681"/>
        <dbReference type="EC" id="2.4.2.14"/>
    </reaction>
</comment>
<dbReference type="GO" id="GO:0006189">
    <property type="term" value="P:'de novo' IMP biosynthetic process"/>
    <property type="evidence" value="ECO:0007669"/>
    <property type="project" value="UniProtKB-UniRule"/>
</dbReference>
<dbReference type="PIRSF" id="PIRSF000485">
    <property type="entry name" value="Amd_phspho_trans"/>
    <property type="match status" value="1"/>
</dbReference>
<keyword evidence="7 11" id="KW-0411">Iron-sulfur</keyword>
<dbReference type="AlphaFoldDB" id="A0A174JJ35"/>
<dbReference type="SUPFAM" id="SSF56235">
    <property type="entry name" value="N-terminal nucleophile aminohydrolases (Ntn hydrolases)"/>
    <property type="match status" value="1"/>
</dbReference>
<comment type="cofactor">
    <cofactor evidence="7 10">
        <name>Mg(2+)</name>
        <dbReference type="ChEBI" id="CHEBI:18420"/>
    </cofactor>
    <text evidence="7 10">Binds 1 Mg(2+) ion per subunit.</text>
</comment>
<dbReference type="Proteomes" id="UP000095712">
    <property type="component" value="Unassembled WGS sequence"/>
</dbReference>
<keyword evidence="3 7" id="KW-0328">Glycosyltransferase</keyword>
<dbReference type="Pfam" id="PF13537">
    <property type="entry name" value="GATase_7"/>
    <property type="match status" value="1"/>
</dbReference>
<sequence>MAGIKEECGVFGIYDLDGGNVVPSIYYGLTSLQHRGQESCGLAVSDTKGERGNVKFHKDLGLVSEVLRQDVVRKYEGDIGIGHVRYSTTGASVAENAQPLVLSYVKGTLALAHNGNLVNTPELKWELIQNGAIFHTTTDSEVIAFHIARERVHSKTVEEAVLKTAKKIKGAYGLVVMSPRKLIAVRDPYGLKPLCLGKRGNAYVIASESCALTSVSAEFIRDIEPGEILTITKDGLKSNKELASVAAKRAHCVFEYIYFARLDSTIDGVKVYDARIRGGKSLAKSYPVEADLVTGVPESGLPAAKGYSEASGIPFAFAFYKNSYIGRTFIKPTQEERESSVHLKLSVLESVVKDKRIVLVDDSIVRGTTIANLIHMLKEAGAKEVHVRISSPPFLHPCYFGTDVPSNDQLIAASHSTEEICKMIGADSLGYMQTDYLEGMAGGLPLCKACFDGNYPMEIPDYTNAEFADIVKC</sequence>
<evidence type="ECO:0000256" key="2">
    <source>
        <dbReference type="ARBA" id="ARBA00010138"/>
    </source>
</evidence>
<name>A0A174JJ35_9FIRM</name>
<feature type="binding site" evidence="7 10">
    <location>
        <position position="299"/>
    </location>
    <ligand>
        <name>Mg(2+)</name>
        <dbReference type="ChEBI" id="CHEBI:18420"/>
    </ligand>
</feature>
<feature type="binding site" evidence="7 11">
    <location>
        <position position="447"/>
    </location>
    <ligand>
        <name>[4Fe-4S] cluster</name>
        <dbReference type="ChEBI" id="CHEBI:49883"/>
    </ligand>
</feature>
<feature type="binding site" evidence="7 11">
    <location>
        <position position="450"/>
    </location>
    <ligand>
        <name>[4Fe-4S] cluster</name>
        <dbReference type="ChEBI" id="CHEBI:49883"/>
    </ligand>
</feature>
<dbReference type="EC" id="2.4.2.14" evidence="7"/>
<dbReference type="CDD" id="cd06223">
    <property type="entry name" value="PRTases_typeI"/>
    <property type="match status" value="1"/>
</dbReference>
<keyword evidence="7 11" id="KW-0408">Iron</keyword>
<dbReference type="GO" id="GO:0009113">
    <property type="term" value="P:purine nucleobase biosynthetic process"/>
    <property type="evidence" value="ECO:0007669"/>
    <property type="project" value="UniProtKB-UniRule"/>
</dbReference>
<comment type="similarity">
    <text evidence="2 7 8">In the C-terminal section; belongs to the purine/pyrimidine phosphoribosyltransferase family.</text>
</comment>
<evidence type="ECO:0000256" key="9">
    <source>
        <dbReference type="PIRSR" id="PIRSR000485-1"/>
    </source>
</evidence>
<accession>A0A174JJ35</accession>
<dbReference type="GO" id="GO:0004044">
    <property type="term" value="F:amidophosphoribosyltransferase activity"/>
    <property type="evidence" value="ECO:0007669"/>
    <property type="project" value="UniProtKB-UniRule"/>
</dbReference>
<feature type="binding site" evidence="7 11">
    <location>
        <position position="252"/>
    </location>
    <ligand>
        <name>[4Fe-4S] cluster</name>
        <dbReference type="ChEBI" id="CHEBI:49883"/>
    </ligand>
</feature>
<comment type="cofactor">
    <cofactor evidence="7 11">
        <name>[4Fe-4S] cluster</name>
        <dbReference type="ChEBI" id="CHEBI:49883"/>
    </cofactor>
    <text evidence="7 11">Binds 1 [4Fe-4S] cluster per subunit.</text>
</comment>
<evidence type="ECO:0000256" key="1">
    <source>
        <dbReference type="ARBA" id="ARBA00005209"/>
    </source>
</evidence>
<comment type="pathway">
    <text evidence="1 7 8">Purine metabolism; IMP biosynthesis via de novo pathway; N(1)-(5-phospho-D-ribosyl)glycinamide from 5-phospho-alpha-D-ribose 1-diphosphate: step 1/2.</text>
</comment>
<keyword evidence="5 7" id="KW-0658">Purine biosynthesis</keyword>
<dbReference type="InterPro" id="IPR000836">
    <property type="entry name" value="PRTase_dom"/>
</dbReference>
<evidence type="ECO:0000256" key="6">
    <source>
        <dbReference type="ARBA" id="ARBA00022962"/>
    </source>
</evidence>
<evidence type="ECO:0000256" key="5">
    <source>
        <dbReference type="ARBA" id="ARBA00022755"/>
    </source>
</evidence>
<evidence type="ECO:0000256" key="10">
    <source>
        <dbReference type="PIRSR" id="PIRSR000485-2"/>
    </source>
</evidence>
<dbReference type="EMBL" id="CZAW01000001">
    <property type="protein sequence ID" value="CUO97628.1"/>
    <property type="molecule type" value="Genomic_DNA"/>
</dbReference>
<feature type="active site" description="Nucleophile" evidence="7 9">
    <location>
        <position position="8"/>
    </location>
</feature>
<dbReference type="InterPro" id="IPR029057">
    <property type="entry name" value="PRTase-like"/>
</dbReference>
<keyword evidence="4 7" id="KW-0808">Transferase</keyword>
<keyword evidence="7" id="KW-0004">4Fe-4S</keyword>
<dbReference type="HAMAP" id="MF_01931">
    <property type="entry name" value="PurF"/>
    <property type="match status" value="1"/>
</dbReference>
<feature type="binding site" evidence="7 10">
    <location>
        <position position="362"/>
    </location>
    <ligand>
        <name>Mg(2+)</name>
        <dbReference type="ChEBI" id="CHEBI:18420"/>
    </ligand>
</feature>
<evidence type="ECO:0000256" key="8">
    <source>
        <dbReference type="PIRNR" id="PIRNR000485"/>
    </source>
</evidence>
<keyword evidence="6 7" id="KW-0315">Glutamine amidotransferase</keyword>
<dbReference type="PANTHER" id="PTHR11907">
    <property type="entry name" value="AMIDOPHOSPHORIBOSYLTRANSFERASE"/>
    <property type="match status" value="1"/>
</dbReference>
<gene>
    <name evidence="13" type="primary">purF_1</name>
    <name evidence="7" type="synonym">purF</name>
    <name evidence="13" type="ORF">ERS852523_00129</name>
</gene>
<comment type="function">
    <text evidence="7">Catalyzes the formation of phosphoribosylamine from phosphoribosylpyrophosphate (PRPP) and glutamine.</text>
</comment>
<protein>
    <recommendedName>
        <fullName evidence="7">Amidophosphoribosyltransferase</fullName>
        <shortName evidence="7">ATase</shortName>
        <ecNumber evidence="7">2.4.2.14</ecNumber>
    </recommendedName>
    <alternativeName>
        <fullName evidence="7">Glutamine phosphoribosylpyrophosphate amidotransferase</fullName>
        <shortName evidence="7">GPATase</shortName>
    </alternativeName>
</protein>
<dbReference type="CDD" id="cd00715">
    <property type="entry name" value="GPATase_N"/>
    <property type="match status" value="1"/>
</dbReference>